<evidence type="ECO:0000256" key="5">
    <source>
        <dbReference type="ARBA" id="ARBA00051131"/>
    </source>
</evidence>
<accession>A0A9D1PUY5</accession>
<evidence type="ECO:0000256" key="2">
    <source>
        <dbReference type="ARBA" id="ARBA00012509"/>
    </source>
</evidence>
<feature type="domain" description="MoaB/Mog" evidence="8">
    <location>
        <begin position="106"/>
        <end position="251"/>
    </location>
</feature>
<feature type="chain" id="PRO_5038592232" description="Molybdopterin adenylyltransferase" evidence="7">
    <location>
        <begin position="21"/>
        <end position="272"/>
    </location>
</feature>
<dbReference type="EMBL" id="DXHV01000029">
    <property type="protein sequence ID" value="HIW00024.1"/>
    <property type="molecule type" value="Genomic_DNA"/>
</dbReference>
<keyword evidence="7" id="KW-0732">Signal</keyword>
<comment type="pathway">
    <text evidence="1">Cofactor biosynthesis; molybdopterin biosynthesis.</text>
</comment>
<dbReference type="Gene3D" id="3.40.980.10">
    <property type="entry name" value="MoaB/Mog-like domain"/>
    <property type="match status" value="1"/>
</dbReference>
<evidence type="ECO:0000259" key="8">
    <source>
        <dbReference type="SMART" id="SM00852"/>
    </source>
</evidence>
<evidence type="ECO:0000256" key="7">
    <source>
        <dbReference type="SAM" id="SignalP"/>
    </source>
</evidence>
<dbReference type="SMART" id="SM00852">
    <property type="entry name" value="MoCF_biosynth"/>
    <property type="match status" value="1"/>
</dbReference>
<gene>
    <name evidence="9" type="ORF">H9894_02390</name>
</gene>
<name>A0A9D1PUY5_9BACT</name>
<dbReference type="PANTHER" id="PTHR43764">
    <property type="entry name" value="MOLYBDENUM COFACTOR BIOSYNTHESIS"/>
    <property type="match status" value="1"/>
</dbReference>
<evidence type="ECO:0000313" key="10">
    <source>
        <dbReference type="Proteomes" id="UP000886752"/>
    </source>
</evidence>
<dbReference type="NCBIfam" id="TIGR00177">
    <property type="entry name" value="molyb_syn"/>
    <property type="match status" value="1"/>
</dbReference>
<dbReference type="PROSITE" id="PS01078">
    <property type="entry name" value="MOCF_BIOSYNTHESIS_1"/>
    <property type="match status" value="1"/>
</dbReference>
<dbReference type="PANTHER" id="PTHR43764:SF1">
    <property type="entry name" value="MOLYBDOPTERIN MOLYBDOTRANSFERASE"/>
    <property type="match status" value="1"/>
</dbReference>
<dbReference type="InterPro" id="IPR036425">
    <property type="entry name" value="MoaB/Mog-like_dom_sf"/>
</dbReference>
<dbReference type="SUPFAM" id="SSF53218">
    <property type="entry name" value="Molybdenum cofactor biosynthesis proteins"/>
    <property type="match status" value="1"/>
</dbReference>
<keyword evidence="4" id="KW-0501">Molybdenum cofactor biosynthesis</keyword>
<evidence type="ECO:0000256" key="3">
    <source>
        <dbReference type="ARBA" id="ARBA00013491"/>
    </source>
</evidence>
<organism evidence="9 10">
    <name type="scientific">Candidatus Desulfovibrio intestinipullorum</name>
    <dbReference type="NCBI Taxonomy" id="2838536"/>
    <lineage>
        <taxon>Bacteria</taxon>
        <taxon>Pseudomonadati</taxon>
        <taxon>Thermodesulfobacteriota</taxon>
        <taxon>Desulfovibrionia</taxon>
        <taxon>Desulfovibrionales</taxon>
        <taxon>Desulfovibrionaceae</taxon>
        <taxon>Desulfovibrio</taxon>
    </lineage>
</organism>
<comment type="function">
    <text evidence="6">Catalyzes the adenylation of molybdopterin as part of the biosynthesis of the molybdenum-cofactor.</text>
</comment>
<comment type="caution">
    <text evidence="9">The sequence shown here is derived from an EMBL/GenBank/DDBJ whole genome shotgun (WGS) entry which is preliminary data.</text>
</comment>
<dbReference type="InterPro" id="IPR051920">
    <property type="entry name" value="MPT_Adenylyltrnsfr/MoaC-Rel"/>
</dbReference>
<comment type="catalytic activity">
    <reaction evidence="5">
        <text>molybdopterin + ATP + H(+) = adenylyl-molybdopterin + diphosphate</text>
        <dbReference type="Rhea" id="RHEA:31331"/>
        <dbReference type="ChEBI" id="CHEBI:15378"/>
        <dbReference type="ChEBI" id="CHEBI:30616"/>
        <dbReference type="ChEBI" id="CHEBI:33019"/>
        <dbReference type="ChEBI" id="CHEBI:58698"/>
        <dbReference type="ChEBI" id="CHEBI:62727"/>
        <dbReference type="EC" id="2.7.7.75"/>
    </reaction>
</comment>
<dbReference type="InterPro" id="IPR001453">
    <property type="entry name" value="MoaB/Mog_dom"/>
</dbReference>
<dbReference type="Pfam" id="PF00994">
    <property type="entry name" value="MoCF_biosynth"/>
    <property type="match status" value="1"/>
</dbReference>
<sequence length="272" mass="28507">MLTISLLACAAGATLPLAIAAPFGCAAHLIVPQRPGTCPPSALPHLPVGTCLNDGTGKTYLKVTGHVFLPARSGVHTLSCPLLTACMDLPVGEITLIPSRQGISLAWITLSDRGSLGLREDRSGPALAARVRSHMDVEHAQGFLLPDDEYRLRALLTHLALIDGYDLILTTGGTGVAPSDITPQATKKILDYELPGFVQAMMQASLQKTPKASISRSCAGVLHHSLIVNLPGSTKAVLENLDAILPALAHALDKLHGDQSDCAEEEPANGAF</sequence>
<dbReference type="GO" id="GO:0061598">
    <property type="term" value="F:molybdopterin adenylyltransferase activity"/>
    <property type="evidence" value="ECO:0007669"/>
    <property type="project" value="UniProtKB-EC"/>
</dbReference>
<protein>
    <recommendedName>
        <fullName evidence="3">Molybdopterin adenylyltransferase</fullName>
        <ecNumber evidence="2">2.7.7.75</ecNumber>
    </recommendedName>
</protein>
<evidence type="ECO:0000256" key="4">
    <source>
        <dbReference type="ARBA" id="ARBA00023150"/>
    </source>
</evidence>
<feature type="signal peptide" evidence="7">
    <location>
        <begin position="1"/>
        <end position="20"/>
    </location>
</feature>
<reference evidence="9" key="2">
    <citation type="submission" date="2021-04" db="EMBL/GenBank/DDBJ databases">
        <authorList>
            <person name="Gilroy R."/>
        </authorList>
    </citation>
    <scope>NUCLEOTIDE SEQUENCE</scope>
    <source>
        <strain evidence="9">ChiHecec2B26-446</strain>
    </source>
</reference>
<dbReference type="CDD" id="cd00886">
    <property type="entry name" value="MogA_MoaB"/>
    <property type="match status" value="1"/>
</dbReference>
<proteinExistence type="predicted"/>
<dbReference type="AlphaFoldDB" id="A0A9D1PUY5"/>
<dbReference type="InterPro" id="IPR008284">
    <property type="entry name" value="MoCF_biosynth_CS"/>
</dbReference>
<dbReference type="EC" id="2.7.7.75" evidence="2"/>
<evidence type="ECO:0000256" key="6">
    <source>
        <dbReference type="ARBA" id="ARBA00058212"/>
    </source>
</evidence>
<reference evidence="9" key="1">
    <citation type="journal article" date="2021" name="PeerJ">
        <title>Extensive microbial diversity within the chicken gut microbiome revealed by metagenomics and culture.</title>
        <authorList>
            <person name="Gilroy R."/>
            <person name="Ravi A."/>
            <person name="Getino M."/>
            <person name="Pursley I."/>
            <person name="Horton D.L."/>
            <person name="Alikhan N.F."/>
            <person name="Baker D."/>
            <person name="Gharbi K."/>
            <person name="Hall N."/>
            <person name="Watson M."/>
            <person name="Adriaenssens E.M."/>
            <person name="Foster-Nyarko E."/>
            <person name="Jarju S."/>
            <person name="Secka A."/>
            <person name="Antonio M."/>
            <person name="Oren A."/>
            <person name="Chaudhuri R.R."/>
            <person name="La Ragione R."/>
            <person name="Hildebrand F."/>
            <person name="Pallen M.J."/>
        </authorList>
    </citation>
    <scope>NUCLEOTIDE SEQUENCE</scope>
    <source>
        <strain evidence="9">ChiHecec2B26-446</strain>
    </source>
</reference>
<evidence type="ECO:0000313" key="9">
    <source>
        <dbReference type="EMBL" id="HIW00024.1"/>
    </source>
</evidence>
<dbReference type="GO" id="GO:0006777">
    <property type="term" value="P:Mo-molybdopterin cofactor biosynthetic process"/>
    <property type="evidence" value="ECO:0007669"/>
    <property type="project" value="UniProtKB-KW"/>
</dbReference>
<evidence type="ECO:0000256" key="1">
    <source>
        <dbReference type="ARBA" id="ARBA00005046"/>
    </source>
</evidence>
<dbReference type="Proteomes" id="UP000886752">
    <property type="component" value="Unassembled WGS sequence"/>
</dbReference>